<evidence type="ECO:0000313" key="1">
    <source>
        <dbReference type="EMBL" id="GLI56863.1"/>
    </source>
</evidence>
<dbReference type="EMBL" id="BSDY01000011">
    <property type="protein sequence ID" value="GLI56863.1"/>
    <property type="molecule type" value="Genomic_DNA"/>
</dbReference>
<sequence length="77" mass="9125">MEMKRRNREEYLTNLVNYANFLCSEEIPERESIEYLCGILQRTTEHFKDINDPCLQNNLINIGKAYDQLKAKLDSLN</sequence>
<name>A0A9W6GLZ0_9FUSO</name>
<dbReference type="RefSeq" id="WP_281836241.1">
    <property type="nucleotide sequence ID" value="NZ_BSDY01000011.1"/>
</dbReference>
<gene>
    <name evidence="1" type="ORF">PM10SUCC1_23770</name>
</gene>
<reference evidence="1" key="1">
    <citation type="submission" date="2022-12" db="EMBL/GenBank/DDBJ databases">
        <title>Reference genome sequencing for broad-spectrum identification of bacterial and archaeal isolates by mass spectrometry.</title>
        <authorList>
            <person name="Sekiguchi Y."/>
            <person name="Tourlousse D.M."/>
        </authorList>
    </citation>
    <scope>NUCLEOTIDE SEQUENCE</scope>
    <source>
        <strain evidence="1">10succ1</strain>
    </source>
</reference>
<keyword evidence="2" id="KW-1185">Reference proteome</keyword>
<evidence type="ECO:0000313" key="2">
    <source>
        <dbReference type="Proteomes" id="UP001144471"/>
    </source>
</evidence>
<protein>
    <submittedName>
        <fullName evidence="1">Uncharacterized protein</fullName>
    </submittedName>
</protein>
<dbReference type="Proteomes" id="UP001144471">
    <property type="component" value="Unassembled WGS sequence"/>
</dbReference>
<comment type="caution">
    <text evidence="1">The sequence shown here is derived from an EMBL/GenBank/DDBJ whole genome shotgun (WGS) entry which is preliminary data.</text>
</comment>
<dbReference type="AlphaFoldDB" id="A0A9W6GLZ0"/>
<organism evidence="1 2">
    <name type="scientific">Propionigenium maris DSM 9537</name>
    <dbReference type="NCBI Taxonomy" id="1123000"/>
    <lineage>
        <taxon>Bacteria</taxon>
        <taxon>Fusobacteriati</taxon>
        <taxon>Fusobacteriota</taxon>
        <taxon>Fusobacteriia</taxon>
        <taxon>Fusobacteriales</taxon>
        <taxon>Fusobacteriaceae</taxon>
        <taxon>Propionigenium</taxon>
    </lineage>
</organism>
<accession>A0A9W6GLZ0</accession>
<proteinExistence type="predicted"/>